<dbReference type="SUPFAM" id="SSF52283">
    <property type="entry name" value="Formate/glycerate dehydrogenase catalytic domain-like"/>
    <property type="match status" value="1"/>
</dbReference>
<dbReference type="RefSeq" id="WP_154524276.1">
    <property type="nucleotide sequence ID" value="NZ_JAXFDQ010000014.1"/>
</dbReference>
<protein>
    <submittedName>
        <fullName evidence="7">3-phosphoglycerate dehydrogenase</fullName>
    </submittedName>
</protein>
<keyword evidence="8" id="KW-1185">Reference proteome</keyword>
<feature type="domain" description="D-isomer specific 2-hydroxyacid dehydrogenase NAD-binding" evidence="6">
    <location>
        <begin position="108"/>
        <end position="279"/>
    </location>
</feature>
<dbReference type="Proteomes" id="UP000481852">
    <property type="component" value="Unassembled WGS sequence"/>
</dbReference>
<dbReference type="Pfam" id="PF02826">
    <property type="entry name" value="2-Hacid_dh_C"/>
    <property type="match status" value="1"/>
</dbReference>
<dbReference type="InterPro" id="IPR006140">
    <property type="entry name" value="D-isomer_DH_NAD-bd"/>
</dbReference>
<evidence type="ECO:0000256" key="3">
    <source>
        <dbReference type="ARBA" id="ARBA00023027"/>
    </source>
</evidence>
<gene>
    <name evidence="7" type="ORF">FYJ35_05305</name>
</gene>
<evidence type="ECO:0000259" key="5">
    <source>
        <dbReference type="Pfam" id="PF00389"/>
    </source>
</evidence>
<evidence type="ECO:0000313" key="8">
    <source>
        <dbReference type="Proteomes" id="UP000481852"/>
    </source>
</evidence>
<sequence>MVRILAADGLDASAVRKLEERGYEVLQQHYEPDELGKALEDVDVLLVRSATKVREPVIDQAVAAGRLKMIIRGGVGMDNIDVDYARGKGLTVANTPNASSAAVAELAIAHMLAVSRFLYIANVTMREGKWEKKAYKGVELSGKTLGLVGLGRIGMEVAKRAEALGMNVIYTNRSGPHIHVLYPWKTKDELLAESDYVSLHMPAVKGAPPVIDAEAISKMKDGAYLINTARGALVDSAALCDALDSGKLAGAGIDVYPEEPCKDERLLHHPKVCMTPHIGASTKEAQRRIGEEIVKLVTEKFG</sequence>
<dbReference type="AlphaFoldDB" id="A0A6L5X4Z0"/>
<feature type="domain" description="D-isomer specific 2-hydroxyacid dehydrogenase catalytic" evidence="5">
    <location>
        <begin position="5"/>
        <end position="297"/>
    </location>
</feature>
<evidence type="ECO:0000313" key="7">
    <source>
        <dbReference type="EMBL" id="MSS14463.1"/>
    </source>
</evidence>
<dbReference type="Gene3D" id="3.40.50.720">
    <property type="entry name" value="NAD(P)-binding Rossmann-like Domain"/>
    <property type="match status" value="2"/>
</dbReference>
<dbReference type="FunFam" id="3.40.50.720:FF:000203">
    <property type="entry name" value="D-3-phosphoglycerate dehydrogenase (SerA)"/>
    <property type="match status" value="1"/>
</dbReference>
<organism evidence="7 8">
    <name type="scientific">Porcincola intestinalis</name>
    <dbReference type="NCBI Taxonomy" id="2606632"/>
    <lineage>
        <taxon>Bacteria</taxon>
        <taxon>Bacillati</taxon>
        <taxon>Bacillota</taxon>
        <taxon>Clostridia</taxon>
        <taxon>Lachnospirales</taxon>
        <taxon>Lachnospiraceae</taxon>
        <taxon>Porcincola</taxon>
    </lineage>
</organism>
<keyword evidence="3" id="KW-0520">NAD</keyword>
<comment type="similarity">
    <text evidence="1 4">Belongs to the D-isomer specific 2-hydroxyacid dehydrogenase family.</text>
</comment>
<dbReference type="EMBL" id="VULZ01000004">
    <property type="protein sequence ID" value="MSS14463.1"/>
    <property type="molecule type" value="Genomic_DNA"/>
</dbReference>
<dbReference type="GO" id="GO:0016616">
    <property type="term" value="F:oxidoreductase activity, acting on the CH-OH group of donors, NAD or NADP as acceptor"/>
    <property type="evidence" value="ECO:0007669"/>
    <property type="project" value="InterPro"/>
</dbReference>
<dbReference type="GO" id="GO:0051287">
    <property type="term" value="F:NAD binding"/>
    <property type="evidence" value="ECO:0007669"/>
    <property type="project" value="InterPro"/>
</dbReference>
<keyword evidence="2 4" id="KW-0560">Oxidoreductase</keyword>
<dbReference type="PROSITE" id="PS00671">
    <property type="entry name" value="D_2_HYDROXYACID_DH_3"/>
    <property type="match status" value="1"/>
</dbReference>
<dbReference type="InterPro" id="IPR029753">
    <property type="entry name" value="D-isomer_DH_CS"/>
</dbReference>
<dbReference type="PANTHER" id="PTHR42938:SF47">
    <property type="entry name" value="HYDROXYPYRUVATE REDUCTASE"/>
    <property type="match status" value="1"/>
</dbReference>
<evidence type="ECO:0000259" key="6">
    <source>
        <dbReference type="Pfam" id="PF02826"/>
    </source>
</evidence>
<comment type="caution">
    <text evidence="7">The sequence shown here is derived from an EMBL/GenBank/DDBJ whole genome shotgun (WGS) entry which is preliminary data.</text>
</comment>
<reference evidence="7 8" key="1">
    <citation type="submission" date="2019-08" db="EMBL/GenBank/DDBJ databases">
        <title>In-depth cultivation of the pig gut microbiome towards novel bacterial diversity and tailored functional studies.</title>
        <authorList>
            <person name="Wylensek D."/>
            <person name="Hitch T.C.A."/>
            <person name="Clavel T."/>
        </authorList>
    </citation>
    <scope>NUCLEOTIDE SEQUENCE [LARGE SCALE GENOMIC DNA]</scope>
    <source>
        <strain evidence="7 8">Oil+RF-744-WCA-WT-11</strain>
    </source>
</reference>
<dbReference type="Pfam" id="PF00389">
    <property type="entry name" value="2-Hacid_dh"/>
    <property type="match status" value="1"/>
</dbReference>
<name>A0A6L5X4Z0_9FIRM</name>
<accession>A0A6L5X4Z0</accession>
<proteinExistence type="inferred from homology"/>
<dbReference type="PANTHER" id="PTHR42938">
    <property type="entry name" value="FORMATE DEHYDROGENASE 1"/>
    <property type="match status" value="1"/>
</dbReference>
<evidence type="ECO:0000256" key="2">
    <source>
        <dbReference type="ARBA" id="ARBA00023002"/>
    </source>
</evidence>
<evidence type="ECO:0000256" key="1">
    <source>
        <dbReference type="ARBA" id="ARBA00005854"/>
    </source>
</evidence>
<evidence type="ECO:0000256" key="4">
    <source>
        <dbReference type="RuleBase" id="RU003719"/>
    </source>
</evidence>
<dbReference type="InterPro" id="IPR006139">
    <property type="entry name" value="D-isomer_2_OHA_DH_cat_dom"/>
</dbReference>
<dbReference type="CDD" id="cd05303">
    <property type="entry name" value="PGDH_2"/>
    <property type="match status" value="1"/>
</dbReference>
<dbReference type="SUPFAM" id="SSF51735">
    <property type="entry name" value="NAD(P)-binding Rossmann-fold domains"/>
    <property type="match status" value="1"/>
</dbReference>
<dbReference type="InterPro" id="IPR036291">
    <property type="entry name" value="NAD(P)-bd_dom_sf"/>
</dbReference>